<keyword evidence="2" id="KW-1185">Reference proteome</keyword>
<name>A0A1I1S0H2_9FLAO</name>
<protein>
    <recommendedName>
        <fullName evidence="3">Phage tail sheath protein</fullName>
    </recommendedName>
</protein>
<dbReference type="STRING" id="870482.SAMN04487987_11252"/>
<dbReference type="PANTHER" id="PTHR35861">
    <property type="match status" value="1"/>
</dbReference>
<organism evidence="1 2">
    <name type="scientific">Algibacter pectinivorans</name>
    <dbReference type="NCBI Taxonomy" id="870482"/>
    <lineage>
        <taxon>Bacteria</taxon>
        <taxon>Pseudomonadati</taxon>
        <taxon>Bacteroidota</taxon>
        <taxon>Flavobacteriia</taxon>
        <taxon>Flavobacteriales</taxon>
        <taxon>Flavobacteriaceae</taxon>
        <taxon>Algibacter</taxon>
    </lineage>
</organism>
<sequence length="70" mass="7786">MVSNYLNALWRNGAFAGFKADNAYFVKVGLRQTMTAQDIAEGKLIISVGVSMIRPAEFIIFKIEQLMEAS</sequence>
<dbReference type="Proteomes" id="UP000199439">
    <property type="component" value="Unassembled WGS sequence"/>
</dbReference>
<dbReference type="EMBL" id="FOMI01000012">
    <property type="protein sequence ID" value="SFD39837.1"/>
    <property type="molecule type" value="Genomic_DNA"/>
</dbReference>
<dbReference type="PANTHER" id="PTHR35861:SF1">
    <property type="entry name" value="PHAGE TAIL SHEATH PROTEIN"/>
    <property type="match status" value="1"/>
</dbReference>
<reference evidence="2" key="1">
    <citation type="submission" date="2016-10" db="EMBL/GenBank/DDBJ databases">
        <authorList>
            <person name="Varghese N."/>
            <person name="Submissions S."/>
        </authorList>
    </citation>
    <scope>NUCLEOTIDE SEQUENCE [LARGE SCALE GENOMIC DNA]</scope>
    <source>
        <strain evidence="2">DSM 25730</strain>
    </source>
</reference>
<dbReference type="AlphaFoldDB" id="A0A1I1S0H2"/>
<evidence type="ECO:0000313" key="1">
    <source>
        <dbReference type="EMBL" id="SFD39837.1"/>
    </source>
</evidence>
<accession>A0A1I1S0H2</accession>
<gene>
    <name evidence="1" type="ORF">SAMN04487987_11252</name>
</gene>
<evidence type="ECO:0008006" key="3">
    <source>
        <dbReference type="Google" id="ProtNLM"/>
    </source>
</evidence>
<proteinExistence type="predicted"/>
<dbReference type="InterPro" id="IPR052042">
    <property type="entry name" value="Tail_sheath_structural"/>
</dbReference>
<evidence type="ECO:0000313" key="2">
    <source>
        <dbReference type="Proteomes" id="UP000199439"/>
    </source>
</evidence>